<keyword evidence="4" id="KW-1185">Reference proteome</keyword>
<evidence type="ECO:0000256" key="2">
    <source>
        <dbReference type="SAM" id="Phobius"/>
    </source>
</evidence>
<feature type="compositionally biased region" description="Basic and acidic residues" evidence="1">
    <location>
        <begin position="118"/>
        <end position="141"/>
    </location>
</feature>
<keyword evidence="2" id="KW-1133">Transmembrane helix</keyword>
<dbReference type="EMBL" id="AMBO01000313">
    <property type="protein sequence ID" value="EKD01586.1"/>
    <property type="molecule type" value="Genomic_DNA"/>
</dbReference>
<feature type="compositionally biased region" description="Polar residues" evidence="1">
    <location>
        <begin position="37"/>
        <end position="48"/>
    </location>
</feature>
<evidence type="ECO:0000313" key="3">
    <source>
        <dbReference type="EMBL" id="EKD01586.1"/>
    </source>
</evidence>
<proteinExistence type="predicted"/>
<protein>
    <submittedName>
        <fullName evidence="3">Uncharacterized protein</fullName>
    </submittedName>
</protein>
<gene>
    <name evidence="3" type="ORF">A1Q2_04147</name>
</gene>
<feature type="region of interest" description="Disordered" evidence="1">
    <location>
        <begin position="25"/>
        <end position="48"/>
    </location>
</feature>
<sequence>MSPAPSKSLSSEQLVSILEADPSFTAGLGKGKGPVQTGLTSVKPQKPFSSPAQGVWPGLVAAILMAIALGLCIHTAWQALADHRAAQRAHAQELEIIRRTGEDEKLRGSGSGGSNSPRDLRELRDAPPRDWKPDGDVDALRRLNGSGSVGVLSAPSATSPPVTIDHTRRYHGAV</sequence>
<dbReference type="HOGENOM" id="CLU_1541203_0_0_1"/>
<reference evidence="3 4" key="1">
    <citation type="journal article" date="2012" name="Eukaryot. Cell">
        <title>Genome sequence of the Trichosporon asahii environmental strain CBS 8904.</title>
        <authorList>
            <person name="Yang R.Y."/>
            <person name="Li H.T."/>
            <person name="Zhu H."/>
            <person name="Zhou G.P."/>
            <person name="Wang M."/>
            <person name="Wang L."/>
        </authorList>
    </citation>
    <scope>NUCLEOTIDE SEQUENCE [LARGE SCALE GENOMIC DNA]</scope>
    <source>
        <strain evidence="3 4">CBS 8904</strain>
    </source>
</reference>
<dbReference type="InParanoid" id="K1VLI4"/>
<feature type="region of interest" description="Disordered" evidence="1">
    <location>
        <begin position="100"/>
        <end position="174"/>
    </location>
</feature>
<name>K1VLI4_TRIAC</name>
<organism evidence="3 4">
    <name type="scientific">Trichosporon asahii var. asahii (strain CBS 8904)</name>
    <name type="common">Yeast</name>
    <dbReference type="NCBI Taxonomy" id="1220162"/>
    <lineage>
        <taxon>Eukaryota</taxon>
        <taxon>Fungi</taxon>
        <taxon>Dikarya</taxon>
        <taxon>Basidiomycota</taxon>
        <taxon>Agaricomycotina</taxon>
        <taxon>Tremellomycetes</taxon>
        <taxon>Trichosporonales</taxon>
        <taxon>Trichosporonaceae</taxon>
        <taxon>Trichosporon</taxon>
    </lineage>
</organism>
<feature type="transmembrane region" description="Helical" evidence="2">
    <location>
        <begin position="55"/>
        <end position="77"/>
    </location>
</feature>
<dbReference type="AlphaFoldDB" id="K1VLI4"/>
<keyword evidence="2" id="KW-0812">Transmembrane</keyword>
<comment type="caution">
    <text evidence="3">The sequence shown here is derived from an EMBL/GenBank/DDBJ whole genome shotgun (WGS) entry which is preliminary data.</text>
</comment>
<accession>K1VLI4</accession>
<keyword evidence="2" id="KW-0472">Membrane</keyword>
<dbReference type="Proteomes" id="UP000006757">
    <property type="component" value="Unassembled WGS sequence"/>
</dbReference>
<evidence type="ECO:0000313" key="4">
    <source>
        <dbReference type="Proteomes" id="UP000006757"/>
    </source>
</evidence>
<evidence type="ECO:0000256" key="1">
    <source>
        <dbReference type="SAM" id="MobiDB-lite"/>
    </source>
</evidence>